<organism evidence="3 4">
    <name type="scientific">Halomonas saccharevitans</name>
    <dbReference type="NCBI Taxonomy" id="416872"/>
    <lineage>
        <taxon>Bacteria</taxon>
        <taxon>Pseudomonadati</taxon>
        <taxon>Pseudomonadota</taxon>
        <taxon>Gammaproteobacteria</taxon>
        <taxon>Oceanospirillales</taxon>
        <taxon>Halomonadaceae</taxon>
        <taxon>Halomonas</taxon>
    </lineage>
</organism>
<dbReference type="Proteomes" id="UP000199594">
    <property type="component" value="Unassembled WGS sequence"/>
</dbReference>
<evidence type="ECO:0000256" key="1">
    <source>
        <dbReference type="SAM" id="SignalP"/>
    </source>
</evidence>
<keyword evidence="1" id="KW-0732">Signal</keyword>
<dbReference type="EMBL" id="FPAQ01000006">
    <property type="protein sequence ID" value="SFT52284.1"/>
    <property type="molecule type" value="Genomic_DNA"/>
</dbReference>
<feature type="signal peptide" evidence="1">
    <location>
        <begin position="1"/>
        <end position="23"/>
    </location>
</feature>
<evidence type="ECO:0000313" key="5">
    <source>
        <dbReference type="Proteomes" id="UP001255917"/>
    </source>
</evidence>
<dbReference type="RefSeq" id="WP_089847709.1">
    <property type="nucleotide sequence ID" value="NZ_FPAQ01000006.1"/>
</dbReference>
<dbReference type="Proteomes" id="UP001255917">
    <property type="component" value="Unassembled WGS sequence"/>
</dbReference>
<protein>
    <submittedName>
        <fullName evidence="3">Uncharacterized protein</fullName>
    </submittedName>
</protein>
<dbReference type="EMBL" id="JAVXUR010000002">
    <property type="protein sequence ID" value="MDT8879014.1"/>
    <property type="molecule type" value="Genomic_DNA"/>
</dbReference>
<sequence>MISRLPLLPFLACLLLLVGCAGAPERPTSVRQALFGLSERAAEKVTETPPLPRPAVDEVLLLTMPEVDTRLGLADTRLLESLTRALLAVDDGPQVLEWRAAMAQGGHDNQWRLESRLSADGPRLTLSDRELLPYRLSLTLRRLGRDAPAWRTEISGALDATAL</sequence>
<evidence type="ECO:0000313" key="2">
    <source>
        <dbReference type="EMBL" id="MDT8879014.1"/>
    </source>
</evidence>
<dbReference type="OrthoDB" id="6183111at2"/>
<name>A0A1I6YPB4_9GAMM</name>
<gene>
    <name evidence="2" type="ORF">RSO68_05995</name>
    <name evidence="3" type="ORF">SAMN04487956_10696</name>
</gene>
<reference evidence="3 4" key="1">
    <citation type="submission" date="2016-10" db="EMBL/GenBank/DDBJ databases">
        <authorList>
            <person name="de Groot N.N."/>
        </authorList>
    </citation>
    <scope>NUCLEOTIDE SEQUENCE [LARGE SCALE GENOMIC DNA]</scope>
    <source>
        <strain evidence="3 4">CGMCC 1.6493</strain>
    </source>
</reference>
<reference evidence="2" key="3">
    <citation type="submission" date="2024-05" db="EMBL/GenBank/DDBJ databases">
        <title>Substrates and metabolic shifts associated with increased methane emissions in unrestored hypersaline salterns.</title>
        <authorList>
            <person name="Bueno De Mesquita C.P."/>
            <person name="Tringe S.G."/>
        </authorList>
    </citation>
    <scope>NUCLEOTIDE SEQUENCE</scope>
    <source>
        <strain evidence="2">I4</strain>
    </source>
</reference>
<evidence type="ECO:0000313" key="4">
    <source>
        <dbReference type="Proteomes" id="UP000199594"/>
    </source>
</evidence>
<proteinExistence type="predicted"/>
<accession>A0A1I6YPB4</accession>
<dbReference type="PROSITE" id="PS51257">
    <property type="entry name" value="PROKAR_LIPOPROTEIN"/>
    <property type="match status" value="1"/>
</dbReference>
<dbReference type="AlphaFoldDB" id="A0A1I6YPB4"/>
<keyword evidence="5" id="KW-1185">Reference proteome</keyword>
<evidence type="ECO:0000313" key="3">
    <source>
        <dbReference type="EMBL" id="SFT52284.1"/>
    </source>
</evidence>
<feature type="chain" id="PRO_5011757190" evidence="1">
    <location>
        <begin position="24"/>
        <end position="163"/>
    </location>
</feature>
<reference evidence="5" key="2">
    <citation type="submission" date="2023-07" db="EMBL/GenBank/DDBJ databases">
        <title>Substrates and metabolic shifts associated with increased methane emissions in unrestored hypersaline salterns.</title>
        <authorList>
            <person name="Bueno De Mesquita C.P."/>
            <person name="Tringe S.G."/>
        </authorList>
    </citation>
    <scope>NUCLEOTIDE SEQUENCE [LARGE SCALE GENOMIC DNA]</scope>
    <source>
        <strain evidence="5">I4</strain>
    </source>
</reference>